<dbReference type="SUPFAM" id="SSF69318">
    <property type="entry name" value="Integrin alpha N-terminal domain"/>
    <property type="match status" value="1"/>
</dbReference>
<comment type="caution">
    <text evidence="3">The sequence shown here is derived from an EMBL/GenBank/DDBJ whole genome shotgun (WGS) entry which is preliminary data.</text>
</comment>
<evidence type="ECO:0000313" key="3">
    <source>
        <dbReference type="EMBL" id="MFC6868272.1"/>
    </source>
</evidence>
<accession>A0ABW2BYZ6</accession>
<dbReference type="InterPro" id="IPR013517">
    <property type="entry name" value="FG-GAP"/>
</dbReference>
<dbReference type="Proteomes" id="UP001596337">
    <property type="component" value="Unassembled WGS sequence"/>
</dbReference>
<evidence type="ECO:0000256" key="1">
    <source>
        <dbReference type="ARBA" id="ARBA00022729"/>
    </source>
</evidence>
<dbReference type="Pfam" id="PF13517">
    <property type="entry name" value="FG-GAP_3"/>
    <property type="match status" value="1"/>
</dbReference>
<organism evidence="3 4">
    <name type="scientific">Haloechinothrix salitolerans</name>
    <dbReference type="NCBI Taxonomy" id="926830"/>
    <lineage>
        <taxon>Bacteria</taxon>
        <taxon>Bacillati</taxon>
        <taxon>Actinomycetota</taxon>
        <taxon>Actinomycetes</taxon>
        <taxon>Pseudonocardiales</taxon>
        <taxon>Pseudonocardiaceae</taxon>
        <taxon>Haloechinothrix</taxon>
    </lineage>
</organism>
<dbReference type="PANTHER" id="PTHR16026">
    <property type="entry name" value="CARTILAGE ACIDIC PROTEIN 1"/>
    <property type="match status" value="1"/>
</dbReference>
<dbReference type="RefSeq" id="WP_345398225.1">
    <property type="nucleotide sequence ID" value="NZ_BAABLA010000028.1"/>
</dbReference>
<dbReference type="PANTHER" id="PTHR16026:SF0">
    <property type="entry name" value="CARTILAGE ACIDIC PROTEIN 1"/>
    <property type="match status" value="1"/>
</dbReference>
<feature type="region of interest" description="Disordered" evidence="2">
    <location>
        <begin position="605"/>
        <end position="631"/>
    </location>
</feature>
<keyword evidence="4" id="KW-1185">Reference proteome</keyword>
<protein>
    <submittedName>
        <fullName evidence="3">VCBS repeat-containing protein</fullName>
    </submittedName>
</protein>
<reference evidence="4" key="1">
    <citation type="journal article" date="2019" name="Int. J. Syst. Evol. Microbiol.">
        <title>The Global Catalogue of Microorganisms (GCM) 10K type strain sequencing project: providing services to taxonomists for standard genome sequencing and annotation.</title>
        <authorList>
            <consortium name="The Broad Institute Genomics Platform"/>
            <consortium name="The Broad Institute Genome Sequencing Center for Infectious Disease"/>
            <person name="Wu L."/>
            <person name="Ma J."/>
        </authorList>
    </citation>
    <scope>NUCLEOTIDE SEQUENCE [LARGE SCALE GENOMIC DNA]</scope>
    <source>
        <strain evidence="4">KCTC 32255</strain>
    </source>
</reference>
<gene>
    <name evidence="3" type="ORF">ACFQGD_14105</name>
</gene>
<evidence type="ECO:0000313" key="4">
    <source>
        <dbReference type="Proteomes" id="UP001596337"/>
    </source>
</evidence>
<dbReference type="EMBL" id="JBHSXX010000001">
    <property type="protein sequence ID" value="MFC6868272.1"/>
    <property type="molecule type" value="Genomic_DNA"/>
</dbReference>
<dbReference type="InterPro" id="IPR027039">
    <property type="entry name" value="Crtac1"/>
</dbReference>
<evidence type="ECO:0000256" key="2">
    <source>
        <dbReference type="SAM" id="MobiDB-lite"/>
    </source>
</evidence>
<proteinExistence type="predicted"/>
<keyword evidence="1" id="KW-0732">Signal</keyword>
<name>A0ABW2BYZ6_9PSEU</name>
<sequence>MLSLLRRAVVPVLALALCVGVGVFTVRPSLGHAEAEELTSGFAFDTVPLNAAPPDARQQRDVQPNLERIRAWISAVGAAVSVTDLRGLGRAADACLVDPRDDSVTVLPVPGTGGYERFTLDPDGLPYDATMAPMGCVPADLDENGAMDFVVYYWGRSPVVFLNSGRGAPTSGDFTAHELVSPMEVWNTSAMSVADVDGDGHLDIIAGNYFPDGARVLDPNARGDERMRMQHSMGDAQNAGINRLLLTEPTGDEGELPRITDASTAMPKSSAHAWTLAFGWQDLTGNQLPDLYVANDFGPDDLLVNTSKQGDVRFSEVVAGKDMTTPGSQVLGHGSFKGMGVAYTWNPGDELPLLMISNITTPYALHESNYAFVGDGRADPGAALLAGESPYEQAAEGLGLARSGWSWDIKSGDFDNSGVDELLQTTGFLKGEHNRWPELQELAMGNDDLLNRPELWPKFQLGDDLSGHEHNPLWTLAEDGRYYDLAPELGIDAPWLSRGLALSDVDGDGALDALVANQWENSVLLRNRTPNASDAAYLRLLRRGAAGGWVDVIGAEVTHEIDGETKRTQLYPANGHAGASGPEVQLALPDGEPTEATITWRGATGTHQSTVDVRPGHHTVELGTDGTAVLR</sequence>
<dbReference type="InterPro" id="IPR028994">
    <property type="entry name" value="Integrin_alpha_N"/>
</dbReference>
<dbReference type="Gene3D" id="2.130.10.130">
    <property type="entry name" value="Integrin alpha, N-terminal"/>
    <property type="match status" value="1"/>
</dbReference>